<name>A0ABT3JFP0_9SPHN</name>
<dbReference type="RefSeq" id="WP_264882467.1">
    <property type="nucleotide sequence ID" value="NZ_JAPDOB010000002.1"/>
</dbReference>
<feature type="domain" description="Putative auto-transporter adhesin head GIN" evidence="2">
    <location>
        <begin position="32"/>
        <end position="217"/>
    </location>
</feature>
<feature type="signal peptide" evidence="1">
    <location>
        <begin position="1"/>
        <end position="22"/>
    </location>
</feature>
<keyword evidence="1" id="KW-0732">Signal</keyword>
<sequence length="233" mass="23007">MMNRALVSAILLALAAATPAGAATRSYTVTSFSRVRVEGPYAVAIQTNRGPFARATGDAAALDRVKLRVEGTTLVVSADPGGWGGYPGAPAGPVRIEAGTAVVASAVVNGAGSLDIDRVRGLEFGLNIQGSGVAGIADVQVDRLRIGLAGSASVRVEGKALALTAVVRGPGSLDATGLPVRDAVIGAEGPAVVKASVSGTAKVDAAGLAAVQLNGNPSCQLKVVGTATVDGCR</sequence>
<dbReference type="Pfam" id="PF10988">
    <property type="entry name" value="DUF2807"/>
    <property type="match status" value="1"/>
</dbReference>
<evidence type="ECO:0000313" key="3">
    <source>
        <dbReference type="EMBL" id="MCW3797897.1"/>
    </source>
</evidence>
<dbReference type="Gene3D" id="2.160.20.120">
    <property type="match status" value="1"/>
</dbReference>
<accession>A0ABT3JFP0</accession>
<feature type="chain" id="PRO_5045799799" evidence="1">
    <location>
        <begin position="23"/>
        <end position="233"/>
    </location>
</feature>
<evidence type="ECO:0000259" key="2">
    <source>
        <dbReference type="Pfam" id="PF10988"/>
    </source>
</evidence>
<comment type="caution">
    <text evidence="3">The sequence shown here is derived from an EMBL/GenBank/DDBJ whole genome shotgun (WGS) entry which is preliminary data.</text>
</comment>
<dbReference type="EMBL" id="JAPDOB010000002">
    <property type="protein sequence ID" value="MCW3797897.1"/>
    <property type="molecule type" value="Genomic_DNA"/>
</dbReference>
<organism evidence="3 4">
    <name type="scientific">Sphingomonas arvum</name>
    <dbReference type="NCBI Taxonomy" id="2992113"/>
    <lineage>
        <taxon>Bacteria</taxon>
        <taxon>Pseudomonadati</taxon>
        <taxon>Pseudomonadota</taxon>
        <taxon>Alphaproteobacteria</taxon>
        <taxon>Sphingomonadales</taxon>
        <taxon>Sphingomonadaceae</taxon>
        <taxon>Sphingomonas</taxon>
    </lineage>
</organism>
<dbReference type="InterPro" id="IPR021255">
    <property type="entry name" value="DUF2807"/>
</dbReference>
<keyword evidence="4" id="KW-1185">Reference proteome</keyword>
<evidence type="ECO:0000256" key="1">
    <source>
        <dbReference type="SAM" id="SignalP"/>
    </source>
</evidence>
<protein>
    <submittedName>
        <fullName evidence="3">DUF2807 domain-containing protein</fullName>
    </submittedName>
</protein>
<evidence type="ECO:0000313" key="4">
    <source>
        <dbReference type="Proteomes" id="UP001526246"/>
    </source>
</evidence>
<proteinExistence type="predicted"/>
<gene>
    <name evidence="3" type="ORF">OMW55_08780</name>
</gene>
<dbReference type="Proteomes" id="UP001526246">
    <property type="component" value="Unassembled WGS sequence"/>
</dbReference>
<reference evidence="3 4" key="1">
    <citation type="submission" date="2022-10" db="EMBL/GenBank/DDBJ databases">
        <title>Sphingomonas sp.</title>
        <authorList>
            <person name="Jin C."/>
        </authorList>
    </citation>
    <scope>NUCLEOTIDE SEQUENCE [LARGE SCALE GENOMIC DNA]</scope>
    <source>
        <strain evidence="3 4">BN140010</strain>
    </source>
</reference>